<evidence type="ECO:0000256" key="1">
    <source>
        <dbReference type="ARBA" id="ARBA00006479"/>
    </source>
</evidence>
<dbReference type="AlphaFoldDB" id="A0A0R2NJY2"/>
<dbReference type="Pfam" id="PF00480">
    <property type="entry name" value="ROK"/>
    <property type="match status" value="1"/>
</dbReference>
<dbReference type="EMBL" id="JQCQ01000003">
    <property type="protein sequence ID" value="KRO26079.1"/>
    <property type="molecule type" value="Genomic_DNA"/>
</dbReference>
<reference evidence="2 3" key="1">
    <citation type="journal article" date="2015" name="Genome Announc.">
        <title>Expanding the biotechnology potential of lactobacilli through comparative genomics of 213 strains and associated genera.</title>
        <authorList>
            <person name="Sun Z."/>
            <person name="Harris H.M."/>
            <person name="McCann A."/>
            <person name="Guo C."/>
            <person name="Argimon S."/>
            <person name="Zhang W."/>
            <person name="Yang X."/>
            <person name="Jeffery I.B."/>
            <person name="Cooney J.C."/>
            <person name="Kagawa T.F."/>
            <person name="Liu W."/>
            <person name="Song Y."/>
            <person name="Salvetti E."/>
            <person name="Wrobel A."/>
            <person name="Rasinkangas P."/>
            <person name="Parkhill J."/>
            <person name="Rea M.C."/>
            <person name="O'Sullivan O."/>
            <person name="Ritari J."/>
            <person name="Douillard F.P."/>
            <person name="Paul Ross R."/>
            <person name="Yang R."/>
            <person name="Briner A.E."/>
            <person name="Felis G.E."/>
            <person name="de Vos W.M."/>
            <person name="Barrangou R."/>
            <person name="Klaenhammer T.R."/>
            <person name="Caufield P.W."/>
            <person name="Cui Y."/>
            <person name="Zhang H."/>
            <person name="O'Toole P.W."/>
        </authorList>
    </citation>
    <scope>NUCLEOTIDE SEQUENCE [LARGE SCALE GENOMIC DNA]</scope>
    <source>
        <strain evidence="2 3">DSM 23026</strain>
    </source>
</reference>
<dbReference type="InterPro" id="IPR000600">
    <property type="entry name" value="ROK"/>
</dbReference>
<comment type="caution">
    <text evidence="2">The sequence shown here is derived from an EMBL/GenBank/DDBJ whole genome shotgun (WGS) entry which is preliminary data.</text>
</comment>
<dbReference type="Proteomes" id="UP000051249">
    <property type="component" value="Unassembled WGS sequence"/>
</dbReference>
<dbReference type="RefSeq" id="WP_057797990.1">
    <property type="nucleotide sequence ID" value="NZ_BJZZ01000003.1"/>
</dbReference>
<protein>
    <submittedName>
        <fullName evidence="2">BglK protein</fullName>
    </submittedName>
</protein>
<evidence type="ECO:0000313" key="2">
    <source>
        <dbReference type="EMBL" id="KRO26079.1"/>
    </source>
</evidence>
<comment type="similarity">
    <text evidence="1">Belongs to the ROK (NagC/XylR) family.</text>
</comment>
<dbReference type="OrthoDB" id="9795247at2"/>
<gene>
    <name evidence="2" type="ORF">IV88_GL000994</name>
</gene>
<keyword evidence="3" id="KW-1185">Reference proteome</keyword>
<proteinExistence type="inferred from homology"/>
<name>A0A0R2NJY2_9LACO</name>
<dbReference type="PANTHER" id="PTHR18964">
    <property type="entry name" value="ROK (REPRESSOR, ORF, KINASE) FAMILY"/>
    <property type="match status" value="1"/>
</dbReference>
<dbReference type="PANTHER" id="PTHR18964:SF165">
    <property type="entry name" value="BETA-GLUCOSIDE KINASE"/>
    <property type="match status" value="1"/>
</dbReference>
<evidence type="ECO:0000313" key="3">
    <source>
        <dbReference type="Proteomes" id="UP000051249"/>
    </source>
</evidence>
<sequence>MKYYIGLDIGGTSIKYGLVDENGTILEKDSVKTDIAGSEILRNITEIVENYKKEQKIEAIGVSAPGIVQHDGFMTTGGAIRDFYGINLKKEIEQRTGITATIENDANAAAFAEQWKGNAKGLHNYLCIVVGTGIGGGIIINDQIYRGGHGMAGEFGMMSVVDRNLPGKGLEFNSMSFTAATVGGLLRYYNDHHDGEALDDAKVVYSLAADGDKLALESLDFFYTALSRGIINLVVGLDPEKILIGGGISANDQFMKDLNNKIQELKKANNDLIDLKFPEVQAAQLRNDAGIIGATYRAVQEDQK</sequence>
<dbReference type="SUPFAM" id="SSF53067">
    <property type="entry name" value="Actin-like ATPase domain"/>
    <property type="match status" value="1"/>
</dbReference>
<accession>A0A0R2NJY2</accession>
<dbReference type="Gene3D" id="3.30.420.40">
    <property type="match status" value="2"/>
</dbReference>
<dbReference type="PATRIC" id="fig|480391.4.peg.1009"/>
<dbReference type="InterPro" id="IPR043129">
    <property type="entry name" value="ATPase_NBD"/>
</dbReference>
<organism evidence="2 3">
    <name type="scientific">Pediococcus argentinicus</name>
    <dbReference type="NCBI Taxonomy" id="480391"/>
    <lineage>
        <taxon>Bacteria</taxon>
        <taxon>Bacillati</taxon>
        <taxon>Bacillota</taxon>
        <taxon>Bacilli</taxon>
        <taxon>Lactobacillales</taxon>
        <taxon>Lactobacillaceae</taxon>
        <taxon>Pediococcus</taxon>
    </lineage>
</organism>